<dbReference type="Proteomes" id="UP000266906">
    <property type="component" value="Unassembled WGS sequence"/>
</dbReference>
<dbReference type="EMBL" id="RJVJ01000001">
    <property type="protein sequence ID" value="ROR43144.1"/>
    <property type="molecule type" value="Genomic_DNA"/>
</dbReference>
<dbReference type="Gene3D" id="2.40.50.140">
    <property type="entry name" value="Nucleic acid-binding proteins"/>
    <property type="match status" value="1"/>
</dbReference>
<dbReference type="EMBL" id="RKQG01000001">
    <property type="protein sequence ID" value="RPE33513.1"/>
    <property type="molecule type" value="Genomic_DNA"/>
</dbReference>
<name>A0A3N4RJH8_9ACTN</name>
<comment type="caution">
    <text evidence="2">The sequence shown here is derived from an EMBL/GenBank/DDBJ whole genome shotgun (WGS) entry which is preliminary data.</text>
</comment>
<reference evidence="3 4" key="1">
    <citation type="submission" date="2018-11" db="EMBL/GenBank/DDBJ databases">
        <title>Sequencing the genomes of 1000 actinobacteria strains.</title>
        <authorList>
            <person name="Klenk H.-P."/>
        </authorList>
    </citation>
    <scope>NUCLEOTIDE SEQUENCE [LARGE SCALE GENOMIC DNA]</scope>
    <source>
        <strain evidence="1 4">DSM 44780</strain>
        <strain evidence="2 3">DSM 44781</strain>
    </source>
</reference>
<proteinExistence type="predicted"/>
<accession>A0A8G1XAZ4</accession>
<gene>
    <name evidence="2" type="ORF">EDD38_1803</name>
    <name evidence="1" type="ORF">EDD39_1285</name>
</gene>
<dbReference type="AlphaFoldDB" id="A0A3N4RJH8"/>
<organism evidence="2 3">
    <name type="scientific">Kitasatospora cineracea</name>
    <dbReference type="NCBI Taxonomy" id="88074"/>
    <lineage>
        <taxon>Bacteria</taxon>
        <taxon>Bacillati</taxon>
        <taxon>Actinomycetota</taxon>
        <taxon>Actinomycetes</taxon>
        <taxon>Kitasatosporales</taxon>
        <taxon>Streptomycetaceae</taxon>
        <taxon>Kitasatospora</taxon>
    </lineage>
</organism>
<dbReference type="Proteomes" id="UP000267408">
    <property type="component" value="Unassembled WGS sequence"/>
</dbReference>
<evidence type="ECO:0000313" key="2">
    <source>
        <dbReference type="EMBL" id="RPE33513.1"/>
    </source>
</evidence>
<evidence type="ECO:0000313" key="1">
    <source>
        <dbReference type="EMBL" id="ROR43144.1"/>
    </source>
</evidence>
<keyword evidence="3" id="KW-1185">Reference proteome</keyword>
<protein>
    <submittedName>
        <fullName evidence="2">Uncharacterized protein</fullName>
    </submittedName>
</protein>
<accession>A0A3N4RJH8</accession>
<evidence type="ECO:0000313" key="4">
    <source>
        <dbReference type="Proteomes" id="UP000267408"/>
    </source>
</evidence>
<dbReference type="InterPro" id="IPR012340">
    <property type="entry name" value="NA-bd_OB-fold"/>
</dbReference>
<sequence>MRGVRPACAGGVRGGRIAGVIGLVGRVTGRIGAGLVGEVMVSVPERPGSEAFLAYRAVPGEPLEPGSMVVVVDYQPPRTVYVEPF</sequence>
<evidence type="ECO:0000313" key="3">
    <source>
        <dbReference type="Proteomes" id="UP000266906"/>
    </source>
</evidence>